<evidence type="ECO:0000313" key="1">
    <source>
        <dbReference type="EMBL" id="SAI33627.1"/>
    </source>
</evidence>
<dbReference type="EMBL" id="FKBS01000014">
    <property type="protein sequence ID" value="SAI33627.1"/>
    <property type="molecule type" value="Genomic_DNA"/>
</dbReference>
<dbReference type="Proteomes" id="UP000077037">
    <property type="component" value="Unassembled WGS sequence"/>
</dbReference>
<sequence length="89" mass="9612">MPIPMPLGDAISMTVRIPPREIMNLHLALRRAGDVPAEVRILDADPAGGPTTMLLRGTRHDIDSAMHVIMCALPQAEFGAIHPLTAVLR</sequence>
<proteinExistence type="predicted"/>
<dbReference type="AlphaFoldDB" id="A0A157PJE8"/>
<evidence type="ECO:0000313" key="2">
    <source>
        <dbReference type="Proteomes" id="UP000077037"/>
    </source>
</evidence>
<protein>
    <submittedName>
        <fullName evidence="1">Uncharacterized protein</fullName>
    </submittedName>
</protein>
<gene>
    <name evidence="1" type="ORF">SAMEA1982600_02730</name>
</gene>
<organism evidence="1 2">
    <name type="scientific">Bordetella ansorpii</name>
    <dbReference type="NCBI Taxonomy" id="288768"/>
    <lineage>
        <taxon>Bacteria</taxon>
        <taxon>Pseudomonadati</taxon>
        <taxon>Pseudomonadota</taxon>
        <taxon>Betaproteobacteria</taxon>
        <taxon>Burkholderiales</taxon>
        <taxon>Alcaligenaceae</taxon>
        <taxon>Bordetella</taxon>
    </lineage>
</organism>
<reference evidence="1 2" key="1">
    <citation type="submission" date="2016-03" db="EMBL/GenBank/DDBJ databases">
        <authorList>
            <consortium name="Pathogen Informatics"/>
        </authorList>
    </citation>
    <scope>NUCLEOTIDE SEQUENCE [LARGE SCALE GENOMIC DNA]</scope>
    <source>
        <strain evidence="1 2">NCTC13364</strain>
    </source>
</reference>
<accession>A0A157PJE8</accession>
<name>A0A157PJE8_9BORD</name>